<dbReference type="EMBL" id="JAASRM010000001">
    <property type="protein sequence ID" value="NIK89951.1"/>
    <property type="molecule type" value="Genomic_DNA"/>
</dbReference>
<comment type="caution">
    <text evidence="1">The sequence shown here is derived from an EMBL/GenBank/DDBJ whole genome shotgun (WGS) entry which is preliminary data.</text>
</comment>
<proteinExistence type="predicted"/>
<sequence length="189" mass="21331">MPDKETFVVNEACGECHACCRALIIDEQELQKLAGTLCANCRGEAGCAVYHTRPKTCRDFHCGWRMLPLPEEWRPDRCQIMLTQEPADPEKGITEAWKFHFFGSLDKIFWRPFILFASSLLAANKPVYISIPGKPGHYARMMAIMPEPDLVEAIRQWNYAAVVGIVAGLIQTCLEAEDEPVAFRTISIQ</sequence>
<reference evidence="1 2" key="1">
    <citation type="submission" date="2020-03" db="EMBL/GenBank/DDBJ databases">
        <title>Genomic Encyclopedia of Type Strains, Phase IV (KMG-IV): sequencing the most valuable type-strain genomes for metagenomic binning, comparative biology and taxonomic classification.</title>
        <authorList>
            <person name="Goeker M."/>
        </authorList>
    </citation>
    <scope>NUCLEOTIDE SEQUENCE [LARGE SCALE GENOMIC DNA]</scope>
    <source>
        <strain evidence="1 2">DSM 19867</strain>
    </source>
</reference>
<dbReference type="AlphaFoldDB" id="A0A846N3Z1"/>
<organism evidence="1 2">
    <name type="scientific">Rhizomicrobium palustre</name>
    <dbReference type="NCBI Taxonomy" id="189966"/>
    <lineage>
        <taxon>Bacteria</taxon>
        <taxon>Pseudomonadati</taxon>
        <taxon>Pseudomonadota</taxon>
        <taxon>Alphaproteobacteria</taxon>
        <taxon>Micropepsales</taxon>
        <taxon>Micropepsaceae</taxon>
        <taxon>Rhizomicrobium</taxon>
    </lineage>
</organism>
<evidence type="ECO:0008006" key="3">
    <source>
        <dbReference type="Google" id="ProtNLM"/>
    </source>
</evidence>
<name>A0A846N3Z1_9PROT</name>
<dbReference type="InterPro" id="IPR052572">
    <property type="entry name" value="UPF0153_domain"/>
</dbReference>
<evidence type="ECO:0000313" key="1">
    <source>
        <dbReference type="EMBL" id="NIK89951.1"/>
    </source>
</evidence>
<accession>A0A846N3Z1</accession>
<dbReference type="Proteomes" id="UP000570514">
    <property type="component" value="Unassembled WGS sequence"/>
</dbReference>
<protein>
    <recommendedName>
        <fullName evidence="3">Zinc/iron-chelating domain-containing protein</fullName>
    </recommendedName>
</protein>
<dbReference type="PANTHER" id="PTHR36931:SF1">
    <property type="entry name" value="UPF0153 PROTEIN YEIW"/>
    <property type="match status" value="1"/>
</dbReference>
<dbReference type="RefSeq" id="WP_167084098.1">
    <property type="nucleotide sequence ID" value="NZ_BAAADC010000001.1"/>
</dbReference>
<gene>
    <name evidence="1" type="ORF">FHS83_003269</name>
</gene>
<dbReference type="PANTHER" id="PTHR36931">
    <property type="entry name" value="UPF0153 PROTEIN YEIW"/>
    <property type="match status" value="1"/>
</dbReference>
<keyword evidence="2" id="KW-1185">Reference proteome</keyword>
<evidence type="ECO:0000313" key="2">
    <source>
        <dbReference type="Proteomes" id="UP000570514"/>
    </source>
</evidence>